<dbReference type="Proteomes" id="UP001230188">
    <property type="component" value="Unassembled WGS sequence"/>
</dbReference>
<dbReference type="GO" id="GO:0009081">
    <property type="term" value="P:branched-chain amino acid metabolic process"/>
    <property type="evidence" value="ECO:0007669"/>
    <property type="project" value="InterPro"/>
</dbReference>
<dbReference type="EMBL" id="JAQMWT010000373">
    <property type="protein sequence ID" value="KAJ8602670.1"/>
    <property type="molecule type" value="Genomic_DNA"/>
</dbReference>
<evidence type="ECO:0008006" key="9">
    <source>
        <dbReference type="Google" id="ProtNLM"/>
    </source>
</evidence>
<dbReference type="InterPro" id="IPR001544">
    <property type="entry name" value="Aminotrans_IV"/>
</dbReference>
<dbReference type="InterPro" id="IPR043132">
    <property type="entry name" value="BCAT-like_C"/>
</dbReference>
<evidence type="ECO:0000256" key="6">
    <source>
        <dbReference type="SAM" id="MobiDB-lite"/>
    </source>
</evidence>
<dbReference type="InterPro" id="IPR033939">
    <property type="entry name" value="BCAT_family"/>
</dbReference>
<keyword evidence="4" id="KW-0808">Transferase</keyword>
<dbReference type="InterPro" id="IPR036038">
    <property type="entry name" value="Aminotransferase-like"/>
</dbReference>
<feature type="region of interest" description="Disordered" evidence="6">
    <location>
        <begin position="95"/>
        <end position="114"/>
    </location>
</feature>
<evidence type="ECO:0000256" key="5">
    <source>
        <dbReference type="ARBA" id="ARBA00022898"/>
    </source>
</evidence>
<sequence>MESSATSSGTTKSVAADSRPCIEALIGRLEGLRVDVGEQAECVRRLLCELYDDNNEELFDQLRETLSDLSLDATKCAMVIGRRAMHAQRNREAAKAAERAEVEGPQRKSSMWQRFKQQFRRRRRRGSREVDAAPPFLETKRTPLPPAPPPPGPVLAKVSPAKHECTSLYPALDCRAAYPPPLPSLSSNPLKYLVMIRTSDLDSEDDDGIRASFQDPWVPGPVQPNRSPSNQKARANMLLLLLLVVGAAALEVGSQGLEWAKIGFEYRTTRCFVHYEYRDGAWNDGREVKEPYLPVHVGATALHYGQSLFEGLKAFATPDNKVKLFRPYANAHRMQRGAERTLMACPPPELFVSACARTVRANLDYVPPYGSGGALYVRPLLFGSGPRIGLQPADAYDFAVIATPVGEYYGGGGGVEPVRARIVDADRAAPRGVGNVKLAGNYAPDLQPNLASKKLGYPISLYLDAKSRTYVEEFSTSNFLAIKDAEYITPDSNAVLPSITNDSLMKLAEKKGLTSRRRPVRLDELADFDEVAACGTAVVVTPIASISLDDRVIAEFPTHPVSTALFTELTDIQRGEAPDPFSWMEDVADLV</sequence>
<dbReference type="NCBIfam" id="TIGR01123">
    <property type="entry name" value="ilvE_II"/>
    <property type="match status" value="1"/>
</dbReference>
<dbReference type="PANTHER" id="PTHR42825:SF2">
    <property type="entry name" value="BRANCHED-CHAIN-AMINO-ACID AMINOTRANSFERASE 3, CHLOROPLASTIC-RELATED"/>
    <property type="match status" value="1"/>
</dbReference>
<evidence type="ECO:0000256" key="1">
    <source>
        <dbReference type="ARBA" id="ARBA00001933"/>
    </source>
</evidence>
<dbReference type="InterPro" id="IPR005786">
    <property type="entry name" value="B_amino_transII"/>
</dbReference>
<feature type="compositionally biased region" description="Basic and acidic residues" evidence="6">
    <location>
        <begin position="95"/>
        <end position="106"/>
    </location>
</feature>
<dbReference type="NCBIfam" id="NF009897">
    <property type="entry name" value="PRK13357.1"/>
    <property type="match status" value="1"/>
</dbReference>
<dbReference type="GO" id="GO:0004084">
    <property type="term" value="F:branched-chain-amino-acid transaminase activity"/>
    <property type="evidence" value="ECO:0007669"/>
    <property type="project" value="InterPro"/>
</dbReference>
<comment type="caution">
    <text evidence="7">The sequence shown here is derived from an EMBL/GenBank/DDBJ whole genome shotgun (WGS) entry which is preliminary data.</text>
</comment>
<dbReference type="InterPro" id="IPR043131">
    <property type="entry name" value="BCAT-like_N"/>
</dbReference>
<accession>A0AAD7UFC6</accession>
<dbReference type="CDD" id="cd01557">
    <property type="entry name" value="BCAT_beta_family"/>
    <property type="match status" value="1"/>
</dbReference>
<organism evidence="7 8">
    <name type="scientific">Chrysophaeum taylorii</name>
    <dbReference type="NCBI Taxonomy" id="2483200"/>
    <lineage>
        <taxon>Eukaryota</taxon>
        <taxon>Sar</taxon>
        <taxon>Stramenopiles</taxon>
        <taxon>Ochrophyta</taxon>
        <taxon>Pelagophyceae</taxon>
        <taxon>Pelagomonadales</taxon>
        <taxon>Pelagomonadaceae</taxon>
        <taxon>Chrysophaeum</taxon>
    </lineage>
</organism>
<protein>
    <recommendedName>
        <fullName evidence="9">Branched-chain amino acid aminotransferase</fullName>
    </recommendedName>
</protein>
<dbReference type="Pfam" id="PF01063">
    <property type="entry name" value="Aminotran_4"/>
    <property type="match status" value="1"/>
</dbReference>
<dbReference type="Gene3D" id="3.30.470.10">
    <property type="match status" value="1"/>
</dbReference>
<comment type="cofactor">
    <cofactor evidence="1">
        <name>pyridoxal 5'-phosphate</name>
        <dbReference type="ChEBI" id="CHEBI:597326"/>
    </cofactor>
</comment>
<keyword evidence="3" id="KW-0032">Aminotransferase</keyword>
<proteinExistence type="inferred from homology"/>
<evidence type="ECO:0000256" key="2">
    <source>
        <dbReference type="ARBA" id="ARBA00009320"/>
    </source>
</evidence>
<comment type="similarity">
    <text evidence="2">Belongs to the class-IV pyridoxal-phosphate-dependent aminotransferase family.</text>
</comment>
<keyword evidence="5" id="KW-0663">Pyridoxal phosphate</keyword>
<feature type="region of interest" description="Disordered" evidence="6">
    <location>
        <begin position="120"/>
        <end position="148"/>
    </location>
</feature>
<gene>
    <name evidence="7" type="ORF">CTAYLR_004124</name>
</gene>
<keyword evidence="8" id="KW-1185">Reference proteome</keyword>
<dbReference type="Gene3D" id="3.20.10.10">
    <property type="entry name" value="D-amino Acid Aminotransferase, subunit A, domain 2"/>
    <property type="match status" value="1"/>
</dbReference>
<name>A0AAD7UFC6_9STRA</name>
<dbReference type="SUPFAM" id="SSF56752">
    <property type="entry name" value="D-aminoacid aminotransferase-like PLP-dependent enzymes"/>
    <property type="match status" value="1"/>
</dbReference>
<evidence type="ECO:0000256" key="4">
    <source>
        <dbReference type="ARBA" id="ARBA00022679"/>
    </source>
</evidence>
<dbReference type="PANTHER" id="PTHR42825">
    <property type="entry name" value="AMINO ACID AMINOTRANSFERASE"/>
    <property type="match status" value="1"/>
</dbReference>
<evidence type="ECO:0000313" key="7">
    <source>
        <dbReference type="EMBL" id="KAJ8602670.1"/>
    </source>
</evidence>
<evidence type="ECO:0000256" key="3">
    <source>
        <dbReference type="ARBA" id="ARBA00022576"/>
    </source>
</evidence>
<evidence type="ECO:0000313" key="8">
    <source>
        <dbReference type="Proteomes" id="UP001230188"/>
    </source>
</evidence>
<dbReference type="AlphaFoldDB" id="A0AAD7UFC6"/>
<reference evidence="7" key="1">
    <citation type="submission" date="2023-01" db="EMBL/GenBank/DDBJ databases">
        <title>Metagenome sequencing of chrysophaentin producing Chrysophaeum taylorii.</title>
        <authorList>
            <person name="Davison J."/>
            <person name="Bewley C."/>
        </authorList>
    </citation>
    <scope>NUCLEOTIDE SEQUENCE</scope>
    <source>
        <strain evidence="7">NIES-1699</strain>
    </source>
</reference>